<gene>
    <name evidence="1" type="ORF">ACFYV7_21180</name>
</gene>
<dbReference type="Proteomes" id="UP001601948">
    <property type="component" value="Unassembled WGS sequence"/>
</dbReference>
<evidence type="ECO:0000313" key="2">
    <source>
        <dbReference type="Proteomes" id="UP001601948"/>
    </source>
</evidence>
<proteinExistence type="predicted"/>
<protein>
    <submittedName>
        <fullName evidence="1">Uncharacterized protein</fullName>
    </submittedName>
</protein>
<keyword evidence="2" id="KW-1185">Reference proteome</keyword>
<name>A0ABW6QXM8_9NOCA</name>
<reference evidence="1 2" key="1">
    <citation type="submission" date="2024-10" db="EMBL/GenBank/DDBJ databases">
        <title>The Natural Products Discovery Center: Release of the First 8490 Sequenced Strains for Exploring Actinobacteria Biosynthetic Diversity.</title>
        <authorList>
            <person name="Kalkreuter E."/>
            <person name="Kautsar S.A."/>
            <person name="Yang D."/>
            <person name="Bader C.D."/>
            <person name="Teijaro C.N."/>
            <person name="Fluegel L."/>
            <person name="Davis C.M."/>
            <person name="Simpson J.R."/>
            <person name="Lauterbach L."/>
            <person name="Steele A.D."/>
            <person name="Gui C."/>
            <person name="Meng S."/>
            <person name="Li G."/>
            <person name="Viehrig K."/>
            <person name="Ye F."/>
            <person name="Su P."/>
            <person name="Kiefer A.F."/>
            <person name="Nichols A."/>
            <person name="Cepeda A.J."/>
            <person name="Yan W."/>
            <person name="Fan B."/>
            <person name="Jiang Y."/>
            <person name="Adhikari A."/>
            <person name="Zheng C.-J."/>
            <person name="Schuster L."/>
            <person name="Cowan T.M."/>
            <person name="Smanski M.J."/>
            <person name="Chevrette M.G."/>
            <person name="De Carvalho L.P.S."/>
            <person name="Shen B."/>
        </authorList>
    </citation>
    <scope>NUCLEOTIDE SEQUENCE [LARGE SCALE GENOMIC DNA]</scope>
    <source>
        <strain evidence="1 2">NPDC003040</strain>
    </source>
</reference>
<organism evidence="1 2">
    <name type="scientific">Nocardia suismassiliense</name>
    <dbReference type="NCBI Taxonomy" id="2077092"/>
    <lineage>
        <taxon>Bacteria</taxon>
        <taxon>Bacillati</taxon>
        <taxon>Actinomycetota</taxon>
        <taxon>Actinomycetes</taxon>
        <taxon>Mycobacteriales</taxon>
        <taxon>Nocardiaceae</taxon>
        <taxon>Nocardia</taxon>
    </lineage>
</organism>
<dbReference type="EMBL" id="JBIAPI010000005">
    <property type="protein sequence ID" value="MFF3225320.1"/>
    <property type="molecule type" value="Genomic_DNA"/>
</dbReference>
<evidence type="ECO:0000313" key="1">
    <source>
        <dbReference type="EMBL" id="MFF3225320.1"/>
    </source>
</evidence>
<dbReference type="RefSeq" id="WP_387719727.1">
    <property type="nucleotide sequence ID" value="NZ_JBIAPI010000005.1"/>
</dbReference>
<sequence>MTTLLVILVLWVLLSVPLALLVARLLHKSDGAEHPQPDQGDDQRLRDHFLLGHRR</sequence>
<accession>A0ABW6QXM8</accession>
<comment type="caution">
    <text evidence="1">The sequence shown here is derived from an EMBL/GenBank/DDBJ whole genome shotgun (WGS) entry which is preliminary data.</text>
</comment>